<protein>
    <submittedName>
        <fullName evidence="2">Uncharacterized protein</fullName>
    </submittedName>
</protein>
<evidence type="ECO:0000313" key="2">
    <source>
        <dbReference type="WBParaSite" id="ES5_v2.g25931.t1"/>
    </source>
</evidence>
<dbReference type="Proteomes" id="UP000887579">
    <property type="component" value="Unplaced"/>
</dbReference>
<proteinExistence type="predicted"/>
<dbReference type="WBParaSite" id="ES5_v2.g25931.t1">
    <property type="protein sequence ID" value="ES5_v2.g25931.t1"/>
    <property type="gene ID" value="ES5_v2.g25931"/>
</dbReference>
<reference evidence="2" key="1">
    <citation type="submission" date="2022-11" db="UniProtKB">
        <authorList>
            <consortium name="WormBaseParasite"/>
        </authorList>
    </citation>
    <scope>IDENTIFICATION</scope>
</reference>
<sequence length="79" mass="9282">MCDWKNQKTSAWLNYGNEVLPEEYGKMLQSIVDEILEGPRSYLAPFFEFNGQLKRRELLELWEKDLDSENDARKAALLS</sequence>
<accession>A0AC34G8F1</accession>
<name>A0AC34G8F1_9BILA</name>
<organism evidence="1 2">
    <name type="scientific">Panagrolaimus sp. ES5</name>
    <dbReference type="NCBI Taxonomy" id="591445"/>
    <lineage>
        <taxon>Eukaryota</taxon>
        <taxon>Metazoa</taxon>
        <taxon>Ecdysozoa</taxon>
        <taxon>Nematoda</taxon>
        <taxon>Chromadorea</taxon>
        <taxon>Rhabditida</taxon>
        <taxon>Tylenchina</taxon>
        <taxon>Panagrolaimomorpha</taxon>
        <taxon>Panagrolaimoidea</taxon>
        <taxon>Panagrolaimidae</taxon>
        <taxon>Panagrolaimus</taxon>
    </lineage>
</organism>
<evidence type="ECO:0000313" key="1">
    <source>
        <dbReference type="Proteomes" id="UP000887579"/>
    </source>
</evidence>